<proteinExistence type="inferred from homology"/>
<dbReference type="Proteomes" id="UP000182360">
    <property type="component" value="Unassembled WGS sequence"/>
</dbReference>
<dbReference type="Pfam" id="PF00211">
    <property type="entry name" value="Guanylate_cyc"/>
    <property type="match status" value="1"/>
</dbReference>
<dbReference type="Gene3D" id="3.30.70.1230">
    <property type="entry name" value="Nucleotide cyclase"/>
    <property type="match status" value="1"/>
</dbReference>
<dbReference type="PROSITE" id="PS50125">
    <property type="entry name" value="GUANYLATE_CYCLASE_2"/>
    <property type="match status" value="1"/>
</dbReference>
<evidence type="ECO:0000313" key="12">
    <source>
        <dbReference type="Proteomes" id="UP000182360"/>
    </source>
</evidence>
<evidence type="ECO:0000256" key="6">
    <source>
        <dbReference type="ARBA" id="ARBA00023239"/>
    </source>
</evidence>
<dbReference type="InterPro" id="IPR011110">
    <property type="entry name" value="Reg_prop"/>
</dbReference>
<dbReference type="Pfam" id="PF07495">
    <property type="entry name" value="Y_Y_Y"/>
    <property type="match status" value="1"/>
</dbReference>
<name>A0A1H9C9Y1_9SPIR</name>
<dbReference type="SMART" id="SM00044">
    <property type="entry name" value="CYCc"/>
    <property type="match status" value="1"/>
</dbReference>
<evidence type="ECO:0000256" key="3">
    <source>
        <dbReference type="ARBA" id="ARBA00022741"/>
    </source>
</evidence>
<keyword evidence="12" id="KW-1185">Reference proteome</keyword>
<dbReference type="InterPro" id="IPR011123">
    <property type="entry name" value="Y_Y_Y"/>
</dbReference>
<protein>
    <submittedName>
        <fullName evidence="11">Adenylate cyclase, class 3</fullName>
    </submittedName>
</protein>
<accession>A0A1H9C9Y1</accession>
<dbReference type="InterPro" id="IPR029787">
    <property type="entry name" value="Nucleotide_cyclase"/>
</dbReference>
<dbReference type="SUPFAM" id="SSF63829">
    <property type="entry name" value="Calcium-dependent phosphotriesterase"/>
    <property type="match status" value="3"/>
</dbReference>
<dbReference type="CDD" id="cd07302">
    <property type="entry name" value="CHD"/>
    <property type="match status" value="1"/>
</dbReference>
<dbReference type="GO" id="GO:0035556">
    <property type="term" value="P:intracellular signal transduction"/>
    <property type="evidence" value="ECO:0007669"/>
    <property type="project" value="InterPro"/>
</dbReference>
<dbReference type="Gene3D" id="2.130.10.10">
    <property type="entry name" value="YVTN repeat-like/Quinoprotein amine dehydrogenase"/>
    <property type="match status" value="4"/>
</dbReference>
<keyword evidence="4 8" id="KW-1133">Transmembrane helix</keyword>
<comment type="subcellular location">
    <subcellularLocation>
        <location evidence="1">Membrane</location>
    </subcellularLocation>
</comment>
<dbReference type="STRING" id="163.SAMN04487775_106124"/>
<dbReference type="GO" id="GO:0000166">
    <property type="term" value="F:nucleotide binding"/>
    <property type="evidence" value="ECO:0007669"/>
    <property type="project" value="UniProtKB-KW"/>
</dbReference>
<dbReference type="PANTHER" id="PTHR11920">
    <property type="entry name" value="GUANYLYL CYCLASE"/>
    <property type="match status" value="1"/>
</dbReference>
<dbReference type="OrthoDB" id="9813394at2"/>
<dbReference type="GO" id="GO:0009190">
    <property type="term" value="P:cyclic nucleotide biosynthetic process"/>
    <property type="evidence" value="ECO:0007669"/>
    <property type="project" value="InterPro"/>
</dbReference>
<dbReference type="PROSITE" id="PS00452">
    <property type="entry name" value="GUANYLATE_CYCLASE_1"/>
    <property type="match status" value="1"/>
</dbReference>
<keyword evidence="3" id="KW-0547">Nucleotide-binding</keyword>
<evidence type="ECO:0000256" key="7">
    <source>
        <dbReference type="RuleBase" id="RU000405"/>
    </source>
</evidence>
<keyword evidence="9" id="KW-0732">Signal</keyword>
<organism evidence="11 12">
    <name type="scientific">Treponema bryantii</name>
    <dbReference type="NCBI Taxonomy" id="163"/>
    <lineage>
        <taxon>Bacteria</taxon>
        <taxon>Pseudomonadati</taxon>
        <taxon>Spirochaetota</taxon>
        <taxon>Spirochaetia</taxon>
        <taxon>Spirochaetales</taxon>
        <taxon>Treponemataceae</taxon>
        <taxon>Treponema</taxon>
    </lineage>
</organism>
<dbReference type="GO" id="GO:0016020">
    <property type="term" value="C:membrane"/>
    <property type="evidence" value="ECO:0007669"/>
    <property type="project" value="UniProtKB-SubCell"/>
</dbReference>
<evidence type="ECO:0000256" key="4">
    <source>
        <dbReference type="ARBA" id="ARBA00022989"/>
    </source>
</evidence>
<dbReference type="Gene3D" id="2.60.40.10">
    <property type="entry name" value="Immunoglobulins"/>
    <property type="match status" value="1"/>
</dbReference>
<evidence type="ECO:0000256" key="8">
    <source>
        <dbReference type="SAM" id="Phobius"/>
    </source>
</evidence>
<dbReference type="GO" id="GO:0004016">
    <property type="term" value="F:adenylate cyclase activity"/>
    <property type="evidence" value="ECO:0007669"/>
    <property type="project" value="UniProtKB-ARBA"/>
</dbReference>
<evidence type="ECO:0000313" key="11">
    <source>
        <dbReference type="EMBL" id="SEP97939.1"/>
    </source>
</evidence>
<keyword evidence="6 7" id="KW-0456">Lyase</keyword>
<keyword evidence="2 8" id="KW-0812">Transmembrane</keyword>
<dbReference type="InterPro" id="IPR018297">
    <property type="entry name" value="A/G_cyclase_CS"/>
</dbReference>
<feature type="chain" id="PRO_5010364349" evidence="9">
    <location>
        <begin position="20"/>
        <end position="1010"/>
    </location>
</feature>
<evidence type="ECO:0000256" key="5">
    <source>
        <dbReference type="ARBA" id="ARBA00023136"/>
    </source>
</evidence>
<dbReference type="InterPro" id="IPR013783">
    <property type="entry name" value="Ig-like_fold"/>
</dbReference>
<dbReference type="InterPro" id="IPR001054">
    <property type="entry name" value="A/G_cyclase"/>
</dbReference>
<dbReference type="InterPro" id="IPR050401">
    <property type="entry name" value="Cyclic_nucleotide_synthase"/>
</dbReference>
<evidence type="ECO:0000259" key="10">
    <source>
        <dbReference type="PROSITE" id="PS50125"/>
    </source>
</evidence>
<dbReference type="RefSeq" id="WP_074641082.1">
    <property type="nucleotide sequence ID" value="NZ_FOFU01000002.1"/>
</dbReference>
<dbReference type="PROSITE" id="PS51257">
    <property type="entry name" value="PROKAR_LIPOPROTEIN"/>
    <property type="match status" value="1"/>
</dbReference>
<dbReference type="InterPro" id="IPR015943">
    <property type="entry name" value="WD40/YVTN_repeat-like_dom_sf"/>
</dbReference>
<dbReference type="Pfam" id="PF07494">
    <property type="entry name" value="Reg_prop"/>
    <property type="match status" value="3"/>
</dbReference>
<feature type="domain" description="Guanylate cyclase" evidence="10">
    <location>
        <begin position="837"/>
        <end position="964"/>
    </location>
</feature>
<evidence type="ECO:0000256" key="2">
    <source>
        <dbReference type="ARBA" id="ARBA00022692"/>
    </source>
</evidence>
<comment type="similarity">
    <text evidence="7">Belongs to the adenylyl cyclase class-4/guanylyl cyclase family.</text>
</comment>
<gene>
    <name evidence="11" type="ORF">SAMN04487977_10298</name>
</gene>
<dbReference type="Gene3D" id="6.10.250.780">
    <property type="match status" value="1"/>
</dbReference>
<feature type="signal peptide" evidence="9">
    <location>
        <begin position="1"/>
        <end position="19"/>
    </location>
</feature>
<dbReference type="EMBL" id="FOFU01000002">
    <property type="protein sequence ID" value="SEP97939.1"/>
    <property type="molecule type" value="Genomic_DNA"/>
</dbReference>
<evidence type="ECO:0000256" key="9">
    <source>
        <dbReference type="SAM" id="SignalP"/>
    </source>
</evidence>
<reference evidence="11 12" key="1">
    <citation type="submission" date="2016-10" db="EMBL/GenBank/DDBJ databases">
        <authorList>
            <person name="de Groot N.N."/>
        </authorList>
    </citation>
    <scope>NUCLEOTIDE SEQUENCE [LARGE SCALE GENOMIC DNA]</scope>
    <source>
        <strain evidence="11 12">B25</strain>
    </source>
</reference>
<sequence>MKKLVFSIIILTFSFSCFSQSSFFDNYVYQSWSEFGGLSGTTANDIYQTRDGYIDIGTYEGLVKFDGVEFTTLNRISNKEYDFVSARTIIQDSRGDIWVGSNDEGLHRISDAGNKTYKMENGLPNNSVRALCEDTIGNIWVGTASGVVYITPDGKLINPQFGAGTTANGVIASNLFCDDHGRIWLTTSNENGLFLCEDGVFKPREEFEKYSTYFATAIYQDHKGTFWVGLGDKGIATMRNNKVTLLKTDTLLDHTPTCTILEDDNDVIWFGTEHGLVVYANNKFEEYKGAPELTDSNINRIIQDREDNIWFATDRNGIGKMTHGKFIMHRLGKTVNSIVEAPDGKIWAATDKGLLCYENDEPVENTLTRYTKDLRVRHVEATTDGKILVSCYTKPAQLIYNGKTIKSWDSGNGLAGNKVRVAIETDKDEYYVGTTTGLSIIHKDGSIVSLKQNTGDLDTEYVMAIYKDTHGIVWVGTDGGGIFLLKNEKVFSHLTSADGIAGNVIFKINQDANGNFWVCTGSGITRIKDFDTTRISRLECNTINSENGIGTNSIFQIMFDASNDAWITNNHGLASLSMTEIEELFEGKRQSLTTKYYNRNDGLDSDGATSTARAIIDSMGRLWIPLVDGIAVYDPQKIRKSTILPLVQIETITIDSVTHQNTGELIVLKPGTKRIDIKYTGISFDAPERLTFSHMLTGFDKDYTIPSSERVVSYTNLAPGKHSFLVYAINGNGLQSNNDEMMFFYQKPYIWQRPIFWVVLFSLLAGTGIAYFLIREHRIKMENIRLEALVQARTVDLEIEKDKSDKLLRSILPDKIADKLKETTGDKSFGEDFENVTLLFSDIVGFTKVSSGHNAKEIVKALNNLFTRFDERAKDMGVEKIKTIGDAYMAACGVPEANENHARIMIEFAKGMLKDLAEYNETADIKFQIRIGLNCGPVTAGVIGTHKFIYDVWGNTVNVASRMETAANPDGIRITEDLKEHLSDQKDLKFSEPIECQVKGKGKMKTYDVL</sequence>
<feature type="transmembrane region" description="Helical" evidence="8">
    <location>
        <begin position="755"/>
        <end position="774"/>
    </location>
</feature>
<dbReference type="AlphaFoldDB" id="A0A1H9C9Y1"/>
<evidence type="ECO:0000256" key="1">
    <source>
        <dbReference type="ARBA" id="ARBA00004370"/>
    </source>
</evidence>
<dbReference type="PANTHER" id="PTHR11920:SF335">
    <property type="entry name" value="GUANYLATE CYCLASE"/>
    <property type="match status" value="1"/>
</dbReference>
<dbReference type="SUPFAM" id="SSF55073">
    <property type="entry name" value="Nucleotide cyclase"/>
    <property type="match status" value="1"/>
</dbReference>
<keyword evidence="5 8" id="KW-0472">Membrane</keyword>